<reference evidence="4" key="1">
    <citation type="journal article" date="2020" name="Fungal Divers.">
        <title>Resolving the Mortierellaceae phylogeny through synthesis of multi-gene phylogenetics and phylogenomics.</title>
        <authorList>
            <person name="Vandepol N."/>
            <person name="Liber J."/>
            <person name="Desiro A."/>
            <person name="Na H."/>
            <person name="Kennedy M."/>
            <person name="Barry K."/>
            <person name="Grigoriev I.V."/>
            <person name="Miller A.N."/>
            <person name="O'Donnell K."/>
            <person name="Stajich J.E."/>
            <person name="Bonito G."/>
        </authorList>
    </citation>
    <scope>NUCLEOTIDE SEQUENCE</scope>
    <source>
        <strain evidence="4">NRRL 6426</strain>
    </source>
</reference>
<dbReference type="InterPro" id="IPR005151">
    <property type="entry name" value="Tail-specific_protease"/>
</dbReference>
<proteinExistence type="predicted"/>
<dbReference type="Proteomes" id="UP000748756">
    <property type="component" value="Unassembled WGS sequence"/>
</dbReference>
<dbReference type="OrthoDB" id="27214at2759"/>
<feature type="signal peptide" evidence="2">
    <location>
        <begin position="1"/>
        <end position="24"/>
    </location>
</feature>
<comment type="caution">
    <text evidence="4">The sequence shown here is derived from an EMBL/GenBank/DDBJ whole genome shotgun (WGS) entry which is preliminary data.</text>
</comment>
<keyword evidence="5" id="KW-1185">Reference proteome</keyword>
<dbReference type="Pfam" id="PF03572">
    <property type="entry name" value="Peptidase_S41"/>
    <property type="match status" value="1"/>
</dbReference>
<sequence length="683" mass="74154">MLTSSLKSLVLSASIAALVTFTTAAPAPPAPAPGPPPVSHLDPCGLLGAKKPSEITYHDVANCYHAIPFNSAYAAATFSTVHTLFNEFYIFKDSAMTPNLPAPFSSPPTDIIKRLETIGRTKYTSDHKFHDDIRRAIGSLYDAHASYSVECYTQYYFLQNLALYAPVIDNVQTVRVFTDSAASPQRQYEDCLVRTINGVDALTYLKTWADDELNISHDAGVRLNAALSFQYFDLKSKTFKNADSPFSVRSNLPPTESVRYEIQCGTARPVTLEEPWKVLSLAEGEFHDVTSFVENICAPQPEASGSADAGDTLRNDIKGRLLHMKEEPAHYKRYLAYKERAAATAAAEAEAKAVKDAAPAPRPTPAPGQPTQQFAGADLLGAGNGTAFYHLKTQPDVGVLAYHTFNADPDYEVPNLIRGLKALHARGVTKLVIDFQGNSGGYVNLAANTVNTFFPSTEFLATNLASDLRVTSVIQQLAAASFNETGGIYDAAQYIDFENQNQAYTNDSLFSQPVTYTRGGRTSQYTHRSTATDALAPNDPALATFAWTNNAANIRILTDGRCGSSCAIVSHFLTNVHKVEAYAIGGNNGNALSMYSFAGGTVSDEKRINGYFAEVNLTSPLKPLPYASSIGLPILEIYAHGSDVPLEYDAAVYPAAYRMAYTTSNSQDRHVMWGEVASHAWSK</sequence>
<evidence type="ECO:0000256" key="1">
    <source>
        <dbReference type="SAM" id="MobiDB-lite"/>
    </source>
</evidence>
<organism evidence="4 5">
    <name type="scientific">Linnemannia schmuckeri</name>
    <dbReference type="NCBI Taxonomy" id="64567"/>
    <lineage>
        <taxon>Eukaryota</taxon>
        <taxon>Fungi</taxon>
        <taxon>Fungi incertae sedis</taxon>
        <taxon>Mucoromycota</taxon>
        <taxon>Mortierellomycotina</taxon>
        <taxon>Mortierellomycetes</taxon>
        <taxon>Mortierellales</taxon>
        <taxon>Mortierellaceae</taxon>
        <taxon>Linnemannia</taxon>
    </lineage>
</organism>
<dbReference type="InterPro" id="IPR029045">
    <property type="entry name" value="ClpP/crotonase-like_dom_sf"/>
</dbReference>
<accession>A0A9P5SB03</accession>
<dbReference type="InterPro" id="IPR052766">
    <property type="entry name" value="S41A_metabolite_peptidase"/>
</dbReference>
<dbReference type="Gene3D" id="3.90.226.10">
    <property type="entry name" value="2-enoyl-CoA Hydratase, Chain A, domain 1"/>
    <property type="match status" value="1"/>
</dbReference>
<evidence type="ECO:0000256" key="2">
    <source>
        <dbReference type="SAM" id="SignalP"/>
    </source>
</evidence>
<feature type="region of interest" description="Disordered" evidence="1">
    <location>
        <begin position="353"/>
        <end position="376"/>
    </location>
</feature>
<feature type="chain" id="PRO_5040491586" description="Tail specific protease domain-containing protein" evidence="2">
    <location>
        <begin position="25"/>
        <end position="683"/>
    </location>
</feature>
<dbReference type="AlphaFoldDB" id="A0A9P5SB03"/>
<protein>
    <recommendedName>
        <fullName evidence="3">Tail specific protease domain-containing protein</fullName>
    </recommendedName>
</protein>
<dbReference type="SUPFAM" id="SSF52096">
    <property type="entry name" value="ClpP/crotonase"/>
    <property type="match status" value="1"/>
</dbReference>
<dbReference type="PANTHER" id="PTHR37049">
    <property type="entry name" value="PEPTIDASE S41 FAMILY PROTEIN"/>
    <property type="match status" value="1"/>
</dbReference>
<keyword evidence="2" id="KW-0732">Signal</keyword>
<dbReference type="EMBL" id="JAAAUQ010000009">
    <property type="protein sequence ID" value="KAF9156878.1"/>
    <property type="molecule type" value="Genomic_DNA"/>
</dbReference>
<feature type="domain" description="Tail specific protease" evidence="3">
    <location>
        <begin position="396"/>
        <end position="570"/>
    </location>
</feature>
<name>A0A9P5SB03_9FUNG</name>
<dbReference type="PANTHER" id="PTHR37049:SF4">
    <property type="entry name" value="RHODANESE DOMAIN-CONTAINING PROTEIN"/>
    <property type="match status" value="1"/>
</dbReference>
<gene>
    <name evidence="4" type="ORF">BG015_011528</name>
</gene>
<dbReference type="GO" id="GO:0008236">
    <property type="term" value="F:serine-type peptidase activity"/>
    <property type="evidence" value="ECO:0007669"/>
    <property type="project" value="InterPro"/>
</dbReference>
<evidence type="ECO:0000313" key="4">
    <source>
        <dbReference type="EMBL" id="KAF9156878.1"/>
    </source>
</evidence>
<evidence type="ECO:0000259" key="3">
    <source>
        <dbReference type="Pfam" id="PF03572"/>
    </source>
</evidence>
<evidence type="ECO:0000313" key="5">
    <source>
        <dbReference type="Proteomes" id="UP000748756"/>
    </source>
</evidence>
<dbReference type="GO" id="GO:0006508">
    <property type="term" value="P:proteolysis"/>
    <property type="evidence" value="ECO:0007669"/>
    <property type="project" value="InterPro"/>
</dbReference>